<comment type="caution">
    <text evidence="1">The sequence shown here is derived from an EMBL/GenBank/DDBJ whole genome shotgun (WGS) entry which is preliminary data.</text>
</comment>
<reference evidence="1" key="1">
    <citation type="journal article" date="2022" name="Front. Genet.">
        <title>Chromosome-Scale Assembly of the Dendrobium nobile Genome Provides Insights Into the Molecular Mechanism of the Biosynthesis of the Medicinal Active Ingredient of Dendrobium.</title>
        <authorList>
            <person name="Xu Q."/>
            <person name="Niu S.-C."/>
            <person name="Li K.-L."/>
            <person name="Zheng P.-J."/>
            <person name="Zhang X.-J."/>
            <person name="Jia Y."/>
            <person name="Liu Y."/>
            <person name="Niu Y.-X."/>
            <person name="Yu L.-H."/>
            <person name="Chen D.-F."/>
            <person name="Zhang G.-Q."/>
        </authorList>
    </citation>
    <scope>NUCLEOTIDE SEQUENCE</scope>
    <source>
        <tissue evidence="1">Leaf</tissue>
    </source>
</reference>
<evidence type="ECO:0000313" key="2">
    <source>
        <dbReference type="Proteomes" id="UP000829196"/>
    </source>
</evidence>
<protein>
    <recommendedName>
        <fullName evidence="3">Retrovirus-related Pol polyprotein from transposon TNT 1-94</fullName>
    </recommendedName>
</protein>
<proteinExistence type="predicted"/>
<sequence>MFFVLTTAPKYGRIARRLQSSTHSRTIQFRNELHHLSIKNQTMSQYLLAIKSLVDAIVATGSPLDPEEVIFYTLHGLPSQYQAFKIAIRKNLQPLSLDDLYMLLSSKELNLAQEAIADLQNLQLTDPSTVLATYHGRGPVATPTMVVDPPPLLSSPAT</sequence>
<dbReference type="Proteomes" id="UP000829196">
    <property type="component" value="Unassembled WGS sequence"/>
</dbReference>
<evidence type="ECO:0000313" key="1">
    <source>
        <dbReference type="EMBL" id="KAI0507561.1"/>
    </source>
</evidence>
<gene>
    <name evidence="1" type="ORF">KFK09_013687</name>
</gene>
<evidence type="ECO:0008006" key="3">
    <source>
        <dbReference type="Google" id="ProtNLM"/>
    </source>
</evidence>
<name>A0A8T3B9W5_DENNO</name>
<keyword evidence="2" id="KW-1185">Reference proteome</keyword>
<dbReference type="AlphaFoldDB" id="A0A8T3B9W5"/>
<dbReference type="PANTHER" id="PTHR47481">
    <property type="match status" value="1"/>
</dbReference>
<accession>A0A8T3B9W5</accession>
<dbReference type="Pfam" id="PF14223">
    <property type="entry name" value="Retrotran_gag_2"/>
    <property type="match status" value="1"/>
</dbReference>
<dbReference type="PANTHER" id="PTHR47481:SF31">
    <property type="entry name" value="OS01G0873500 PROTEIN"/>
    <property type="match status" value="1"/>
</dbReference>
<organism evidence="1 2">
    <name type="scientific">Dendrobium nobile</name>
    <name type="common">Orchid</name>
    <dbReference type="NCBI Taxonomy" id="94219"/>
    <lineage>
        <taxon>Eukaryota</taxon>
        <taxon>Viridiplantae</taxon>
        <taxon>Streptophyta</taxon>
        <taxon>Embryophyta</taxon>
        <taxon>Tracheophyta</taxon>
        <taxon>Spermatophyta</taxon>
        <taxon>Magnoliopsida</taxon>
        <taxon>Liliopsida</taxon>
        <taxon>Asparagales</taxon>
        <taxon>Orchidaceae</taxon>
        <taxon>Epidendroideae</taxon>
        <taxon>Malaxideae</taxon>
        <taxon>Dendrobiinae</taxon>
        <taxon>Dendrobium</taxon>
    </lineage>
</organism>
<dbReference type="EMBL" id="JAGYWB010000010">
    <property type="protein sequence ID" value="KAI0507561.1"/>
    <property type="molecule type" value="Genomic_DNA"/>
</dbReference>
<dbReference type="SMR" id="A0A8T3B9W5"/>